<keyword evidence="3" id="KW-0961">Cell wall biogenesis/degradation</keyword>
<dbReference type="OrthoDB" id="187139at2759"/>
<evidence type="ECO:0000256" key="4">
    <source>
        <dbReference type="RuleBase" id="RU361169"/>
    </source>
</evidence>
<dbReference type="Proteomes" id="UP000729402">
    <property type="component" value="Unassembled WGS sequence"/>
</dbReference>
<keyword evidence="2" id="KW-0964">Secreted</keyword>
<evidence type="ECO:0000313" key="5">
    <source>
        <dbReference type="EMBL" id="KAG8053278.1"/>
    </source>
</evidence>
<organism evidence="5 6">
    <name type="scientific">Zizania palustris</name>
    <name type="common">Northern wild rice</name>
    <dbReference type="NCBI Taxonomy" id="103762"/>
    <lineage>
        <taxon>Eukaryota</taxon>
        <taxon>Viridiplantae</taxon>
        <taxon>Streptophyta</taxon>
        <taxon>Embryophyta</taxon>
        <taxon>Tracheophyta</taxon>
        <taxon>Spermatophyta</taxon>
        <taxon>Magnoliopsida</taxon>
        <taxon>Liliopsida</taxon>
        <taxon>Poales</taxon>
        <taxon>Poaceae</taxon>
        <taxon>BOP clade</taxon>
        <taxon>Oryzoideae</taxon>
        <taxon>Oryzeae</taxon>
        <taxon>Zizaniinae</taxon>
        <taxon>Zizania</taxon>
    </lineage>
</organism>
<reference evidence="5" key="2">
    <citation type="submission" date="2021-02" db="EMBL/GenBank/DDBJ databases">
        <authorList>
            <person name="Kimball J.A."/>
            <person name="Haas M.W."/>
            <person name="Macchietto M."/>
            <person name="Kono T."/>
            <person name="Duquette J."/>
            <person name="Shao M."/>
        </authorList>
    </citation>
    <scope>NUCLEOTIDE SEQUENCE</scope>
    <source>
        <tissue evidence="5">Fresh leaf tissue</tissue>
    </source>
</reference>
<comment type="subcellular location">
    <subcellularLocation>
        <location evidence="1">Secreted</location>
    </subcellularLocation>
</comment>
<keyword evidence="4" id="KW-0378">Hydrolase</keyword>
<dbReference type="GO" id="GO:0004650">
    <property type="term" value="F:polygalacturonase activity"/>
    <property type="evidence" value="ECO:0007669"/>
    <property type="project" value="InterPro"/>
</dbReference>
<proteinExistence type="inferred from homology"/>
<dbReference type="GO" id="GO:0005576">
    <property type="term" value="C:extracellular region"/>
    <property type="evidence" value="ECO:0007669"/>
    <property type="project" value="UniProtKB-SubCell"/>
</dbReference>
<evidence type="ECO:0000256" key="2">
    <source>
        <dbReference type="ARBA" id="ARBA00022525"/>
    </source>
</evidence>
<evidence type="ECO:0000256" key="1">
    <source>
        <dbReference type="ARBA" id="ARBA00004613"/>
    </source>
</evidence>
<comment type="caution">
    <text evidence="5">The sequence shown here is derived from an EMBL/GenBank/DDBJ whole genome shotgun (WGS) entry which is preliminary data.</text>
</comment>
<dbReference type="PANTHER" id="PTHR31375">
    <property type="match status" value="1"/>
</dbReference>
<comment type="similarity">
    <text evidence="4">Belongs to the glycosyl hydrolase 28 family.</text>
</comment>
<protein>
    <recommendedName>
        <fullName evidence="7">Polygalacturonase</fullName>
    </recommendedName>
</protein>
<dbReference type="InterPro" id="IPR000743">
    <property type="entry name" value="Glyco_hydro_28"/>
</dbReference>
<reference evidence="5" key="1">
    <citation type="journal article" date="2021" name="bioRxiv">
        <title>Whole Genome Assembly and Annotation of Northern Wild Rice, Zizania palustris L., Supports a Whole Genome Duplication in the Zizania Genus.</title>
        <authorList>
            <person name="Haas M."/>
            <person name="Kono T."/>
            <person name="Macchietto M."/>
            <person name="Millas R."/>
            <person name="McGilp L."/>
            <person name="Shao M."/>
            <person name="Duquette J."/>
            <person name="Hirsch C.N."/>
            <person name="Kimball J."/>
        </authorList>
    </citation>
    <scope>NUCLEOTIDE SEQUENCE</scope>
    <source>
        <tissue evidence="5">Fresh leaf tissue</tissue>
    </source>
</reference>
<keyword evidence="4" id="KW-0326">Glycosidase</keyword>
<keyword evidence="6" id="KW-1185">Reference proteome</keyword>
<dbReference type="AlphaFoldDB" id="A0A8J5RNJ3"/>
<sequence length="193" mass="21251">MNRKNSALYHIFSDQVRIQGVSTRITMRVWMAAKYTLLLFLLVLAIRSVRSEAPQQRVYNVLDFHAAGDGNKDDTQAFLATWVAACSDTSQPIMIIPGGRTFLLSQVRFSGNCMSPIKIQLDGNIVAPNSIWTSEEANLITFYQVNSLTLDGNGQIDGKGDDCISMLSYTTDVNITDSICGPGHGIRTKDEIA</sequence>
<gene>
    <name evidence="5" type="ORF">GUJ93_ZPchr0001g31378</name>
</gene>
<evidence type="ECO:0000313" key="6">
    <source>
        <dbReference type="Proteomes" id="UP000729402"/>
    </source>
</evidence>
<name>A0A8J5RNJ3_ZIZPA</name>
<dbReference type="GO" id="GO:0005975">
    <property type="term" value="P:carbohydrate metabolic process"/>
    <property type="evidence" value="ECO:0007669"/>
    <property type="project" value="InterPro"/>
</dbReference>
<evidence type="ECO:0008006" key="7">
    <source>
        <dbReference type="Google" id="ProtNLM"/>
    </source>
</evidence>
<accession>A0A8J5RNJ3</accession>
<evidence type="ECO:0000256" key="3">
    <source>
        <dbReference type="ARBA" id="ARBA00023316"/>
    </source>
</evidence>
<dbReference type="Pfam" id="PF00295">
    <property type="entry name" value="Glyco_hydro_28"/>
    <property type="match status" value="1"/>
</dbReference>
<dbReference type="EMBL" id="JAAALK010000288">
    <property type="protein sequence ID" value="KAG8053278.1"/>
    <property type="molecule type" value="Genomic_DNA"/>
</dbReference>
<dbReference type="GO" id="GO:0071555">
    <property type="term" value="P:cell wall organization"/>
    <property type="evidence" value="ECO:0007669"/>
    <property type="project" value="UniProtKB-KW"/>
</dbReference>